<organism evidence="1 2">
    <name type="scientific">Puccinia striiformis f. sp. tritici</name>
    <dbReference type="NCBI Taxonomy" id="168172"/>
    <lineage>
        <taxon>Eukaryota</taxon>
        <taxon>Fungi</taxon>
        <taxon>Dikarya</taxon>
        <taxon>Basidiomycota</taxon>
        <taxon>Pucciniomycotina</taxon>
        <taxon>Pucciniomycetes</taxon>
        <taxon>Pucciniales</taxon>
        <taxon>Pucciniaceae</taxon>
        <taxon>Puccinia</taxon>
    </lineage>
</organism>
<reference evidence="2" key="2">
    <citation type="journal article" date="2018" name="Mol. Plant Microbe Interact.">
        <title>Genome sequence resources for the wheat stripe rust pathogen (Puccinia striiformis f. sp. tritici) and the barley stripe rust pathogen (Puccinia striiformis f. sp. hordei).</title>
        <authorList>
            <person name="Xia C."/>
            <person name="Wang M."/>
            <person name="Yin C."/>
            <person name="Cornejo O.E."/>
            <person name="Hulbert S.H."/>
            <person name="Chen X."/>
        </authorList>
    </citation>
    <scope>NUCLEOTIDE SEQUENCE [LARGE SCALE GENOMIC DNA]</scope>
    <source>
        <strain evidence="2">93-210</strain>
    </source>
</reference>
<proteinExistence type="predicted"/>
<dbReference type="Proteomes" id="UP001060170">
    <property type="component" value="Chromosome 11"/>
</dbReference>
<evidence type="ECO:0000313" key="2">
    <source>
        <dbReference type="Proteomes" id="UP001060170"/>
    </source>
</evidence>
<evidence type="ECO:0000313" key="1">
    <source>
        <dbReference type="EMBL" id="KAI7944289.1"/>
    </source>
</evidence>
<keyword evidence="2" id="KW-1185">Reference proteome</keyword>
<sequence length="169" mass="18461">MRLLLWIGSCLPVPPPFSLYHPLIIGTSPLSSVPAPYHRYQPLIIGTSPLSSVPPPHRRYQPLIIGTTPSSSVPPTRCRCRRYHPLVVGTACSLPVPPARCQYQGRWYQPSAVGTTPLLTTSTITNTPEVVCIHEPTLASQEMCITSTMAIDCDCESNLAKKIPFHSGC</sequence>
<name>A0ACC0E4T3_9BASI</name>
<accession>A0ACC0E4T3</accession>
<comment type="caution">
    <text evidence="1">The sequence shown here is derived from an EMBL/GenBank/DDBJ whole genome shotgun (WGS) entry which is preliminary data.</text>
</comment>
<protein>
    <submittedName>
        <fullName evidence="1">Uncharacterized protein</fullName>
    </submittedName>
</protein>
<dbReference type="EMBL" id="CM045875">
    <property type="protein sequence ID" value="KAI7944289.1"/>
    <property type="molecule type" value="Genomic_DNA"/>
</dbReference>
<reference evidence="1 2" key="3">
    <citation type="journal article" date="2022" name="Microbiol. Spectr.">
        <title>Folding features and dynamics of 3D genome architecture in plant fungal pathogens.</title>
        <authorList>
            <person name="Xia C."/>
        </authorList>
    </citation>
    <scope>NUCLEOTIDE SEQUENCE [LARGE SCALE GENOMIC DNA]</scope>
    <source>
        <strain evidence="1 2">93-210</strain>
    </source>
</reference>
<reference evidence="2" key="1">
    <citation type="journal article" date="2018" name="BMC Genomics">
        <title>Genomic insights into host adaptation between the wheat stripe rust pathogen (Puccinia striiformis f. sp. tritici) and the barley stripe rust pathogen (Puccinia striiformis f. sp. hordei).</title>
        <authorList>
            <person name="Xia C."/>
            <person name="Wang M."/>
            <person name="Yin C."/>
            <person name="Cornejo O.E."/>
            <person name="Hulbert S.H."/>
            <person name="Chen X."/>
        </authorList>
    </citation>
    <scope>NUCLEOTIDE SEQUENCE [LARGE SCALE GENOMIC DNA]</scope>
    <source>
        <strain evidence="2">93-210</strain>
    </source>
</reference>
<gene>
    <name evidence="1" type="ORF">MJO28_011817</name>
</gene>